<feature type="domain" description="Magnesium chelatase ChlI-like catalytic" evidence="1">
    <location>
        <begin position="1"/>
        <end position="180"/>
    </location>
</feature>
<dbReference type="PANTHER" id="PTHR32039">
    <property type="entry name" value="MAGNESIUM-CHELATASE SUBUNIT CHLI"/>
    <property type="match status" value="1"/>
</dbReference>
<dbReference type="InterPro" id="IPR045006">
    <property type="entry name" value="CHLI-like"/>
</dbReference>
<accession>A0A2U3QET5</accession>
<dbReference type="NCBIfam" id="TIGR00368">
    <property type="entry name" value="YifB family Mg chelatase-like AAA ATPase"/>
    <property type="match status" value="1"/>
</dbReference>
<reference evidence="4" key="1">
    <citation type="submission" date="2018-03" db="EMBL/GenBank/DDBJ databases">
        <authorList>
            <person name="Zecchin S."/>
        </authorList>
    </citation>
    <scope>NUCLEOTIDE SEQUENCE [LARGE SCALE GENOMIC DNA]</scope>
</reference>
<dbReference type="InterPro" id="IPR027417">
    <property type="entry name" value="P-loop_NTPase"/>
</dbReference>
<dbReference type="InterPro" id="IPR000523">
    <property type="entry name" value="Mg_chelatse_chII-like_cat_dom"/>
</dbReference>
<evidence type="ECO:0000259" key="2">
    <source>
        <dbReference type="Pfam" id="PF13335"/>
    </source>
</evidence>
<feature type="domain" description="Mg chelatase-related protein C-terminal" evidence="2">
    <location>
        <begin position="189"/>
        <end position="285"/>
    </location>
</feature>
<dbReference type="AlphaFoldDB" id="A0A2U3QET5"/>
<evidence type="ECO:0000313" key="3">
    <source>
        <dbReference type="EMBL" id="SPP99936.1"/>
    </source>
</evidence>
<proteinExistence type="predicted"/>
<evidence type="ECO:0008006" key="5">
    <source>
        <dbReference type="Google" id="ProtNLM"/>
    </source>
</evidence>
<dbReference type="InterPro" id="IPR025158">
    <property type="entry name" value="Mg_chelat-rel_C"/>
</dbReference>
<protein>
    <recommendedName>
        <fullName evidence="5">Competence protein ComM</fullName>
    </recommendedName>
</protein>
<dbReference type="Pfam" id="PF13335">
    <property type="entry name" value="Mg_chelatase_C"/>
    <property type="match status" value="1"/>
</dbReference>
<dbReference type="PANTHER" id="PTHR32039:SF7">
    <property type="entry name" value="COMPETENCE PROTEIN COMM"/>
    <property type="match status" value="1"/>
</dbReference>
<dbReference type="SUPFAM" id="SSF52540">
    <property type="entry name" value="P-loop containing nucleoside triphosphate hydrolases"/>
    <property type="match status" value="1"/>
</dbReference>
<dbReference type="Gene3D" id="3.40.50.300">
    <property type="entry name" value="P-loop containing nucleotide triphosphate hydrolases"/>
    <property type="match status" value="1"/>
</dbReference>
<dbReference type="EMBL" id="OUUY01000043">
    <property type="protein sequence ID" value="SPP99936.1"/>
    <property type="molecule type" value="Genomic_DNA"/>
</dbReference>
<evidence type="ECO:0000259" key="1">
    <source>
        <dbReference type="Pfam" id="PF01078"/>
    </source>
</evidence>
<sequence length="294" mass="32909">MIGPPGAGKTMLAKRLPTIIPPLTLEEALETTKIHSVAGKIDDHTALMTRRPFRSPHHTISDVALVGGGTFPQPGEISLGHNGVLFLDELPEFKRTVLEVMRQPLEDRVITISRARSTVDYPASFMLVASMNPCPCGFHNHPEKECMCSPGMVQKYLNRISGPLLDRIDIHIEVVPVNYDKLSDHGKIEKSADVRERVIRARAIQAKRFEDVKSIYSNSQMTPSMQRKYCQLDERGGRLLKTAMEVRGLSARAYDRILKVARTIADLAESENITTEHISEAINYRNLDREGWAG</sequence>
<dbReference type="Proteomes" id="UP000245125">
    <property type="component" value="Unassembled WGS sequence"/>
</dbReference>
<name>A0A2U3QET5_9BACT</name>
<dbReference type="GO" id="GO:0005524">
    <property type="term" value="F:ATP binding"/>
    <property type="evidence" value="ECO:0007669"/>
    <property type="project" value="InterPro"/>
</dbReference>
<dbReference type="InterPro" id="IPR004482">
    <property type="entry name" value="Mg_chelat-rel"/>
</dbReference>
<evidence type="ECO:0000313" key="4">
    <source>
        <dbReference type="Proteomes" id="UP000245125"/>
    </source>
</evidence>
<dbReference type="Pfam" id="PF01078">
    <property type="entry name" value="Mg_chelatase"/>
    <property type="match status" value="1"/>
</dbReference>
<gene>
    <name evidence="3" type="ORF">NBG4_1370001</name>
</gene>
<organism evidence="3 4">
    <name type="scientific">Candidatus Sulfobium mesophilum</name>
    <dbReference type="NCBI Taxonomy" id="2016548"/>
    <lineage>
        <taxon>Bacteria</taxon>
        <taxon>Pseudomonadati</taxon>
        <taxon>Nitrospirota</taxon>
        <taxon>Nitrospiria</taxon>
        <taxon>Nitrospirales</taxon>
        <taxon>Nitrospiraceae</taxon>
        <taxon>Candidatus Sulfobium</taxon>
    </lineage>
</organism>
<keyword evidence="4" id="KW-1185">Reference proteome</keyword>